<dbReference type="InterPro" id="IPR029061">
    <property type="entry name" value="THDP-binding"/>
</dbReference>
<dbReference type="Pfam" id="PF02776">
    <property type="entry name" value="TPP_enzyme_N"/>
    <property type="match status" value="1"/>
</dbReference>
<dbReference type="NCBIfam" id="NF006203">
    <property type="entry name" value="PRK08327.1"/>
    <property type="match status" value="1"/>
</dbReference>
<accession>A0AAD7FL55</accession>
<dbReference type="InterPro" id="IPR012001">
    <property type="entry name" value="Thiamin_PyroP_enz_TPP-bd_dom"/>
</dbReference>
<name>A0AAD7FL55_9AGAR</name>
<evidence type="ECO:0000259" key="7">
    <source>
        <dbReference type="Pfam" id="PF02775"/>
    </source>
</evidence>
<evidence type="ECO:0000256" key="2">
    <source>
        <dbReference type="ARBA" id="ARBA00007812"/>
    </source>
</evidence>
<feature type="domain" description="Thiamine pyrophosphate enzyme TPP-binding" evidence="7">
    <location>
        <begin position="441"/>
        <end position="599"/>
    </location>
</feature>
<evidence type="ECO:0000256" key="1">
    <source>
        <dbReference type="ARBA" id="ARBA00004173"/>
    </source>
</evidence>
<dbReference type="InterPro" id="IPR012000">
    <property type="entry name" value="Thiamin_PyroP_enz_cen_dom"/>
</dbReference>
<dbReference type="EMBL" id="JARKIF010000012">
    <property type="protein sequence ID" value="KAJ7625469.1"/>
    <property type="molecule type" value="Genomic_DNA"/>
</dbReference>
<dbReference type="InterPro" id="IPR029035">
    <property type="entry name" value="DHS-like_NAD/FAD-binding_dom"/>
</dbReference>
<dbReference type="GO" id="GO:0005739">
    <property type="term" value="C:mitochondrion"/>
    <property type="evidence" value="ECO:0007669"/>
    <property type="project" value="UniProtKB-SubCell"/>
</dbReference>
<dbReference type="GO" id="GO:0000287">
    <property type="term" value="F:magnesium ion binding"/>
    <property type="evidence" value="ECO:0007669"/>
    <property type="project" value="InterPro"/>
</dbReference>
<reference evidence="9" key="1">
    <citation type="submission" date="2023-03" db="EMBL/GenBank/DDBJ databases">
        <title>Massive genome expansion in bonnet fungi (Mycena s.s.) driven by repeated elements and novel gene families across ecological guilds.</title>
        <authorList>
            <consortium name="Lawrence Berkeley National Laboratory"/>
            <person name="Harder C.B."/>
            <person name="Miyauchi S."/>
            <person name="Viragh M."/>
            <person name="Kuo A."/>
            <person name="Thoen E."/>
            <person name="Andreopoulos B."/>
            <person name="Lu D."/>
            <person name="Skrede I."/>
            <person name="Drula E."/>
            <person name="Henrissat B."/>
            <person name="Morin E."/>
            <person name="Kohler A."/>
            <person name="Barry K."/>
            <person name="LaButti K."/>
            <person name="Morin E."/>
            <person name="Salamov A."/>
            <person name="Lipzen A."/>
            <person name="Mereny Z."/>
            <person name="Hegedus B."/>
            <person name="Baldrian P."/>
            <person name="Stursova M."/>
            <person name="Weitz H."/>
            <person name="Taylor A."/>
            <person name="Grigoriev I.V."/>
            <person name="Nagy L.G."/>
            <person name="Martin F."/>
            <person name="Kauserud H."/>
        </authorList>
    </citation>
    <scope>NUCLEOTIDE SEQUENCE</scope>
    <source>
        <strain evidence="9">9284</strain>
    </source>
</reference>
<dbReference type="PANTHER" id="PTHR18968:SF164">
    <property type="entry name" value="PYRUVATE DECARBOXYLASE"/>
    <property type="match status" value="1"/>
</dbReference>
<evidence type="ECO:0000259" key="6">
    <source>
        <dbReference type="Pfam" id="PF00205"/>
    </source>
</evidence>
<proteinExistence type="inferred from homology"/>
<dbReference type="Proteomes" id="UP001221142">
    <property type="component" value="Unassembled WGS sequence"/>
</dbReference>
<dbReference type="InterPro" id="IPR011766">
    <property type="entry name" value="TPP_enzyme_TPP-bd"/>
</dbReference>
<comment type="caution">
    <text evidence="9">The sequence shown here is derived from an EMBL/GenBank/DDBJ whole genome shotgun (WGS) entry which is preliminary data.</text>
</comment>
<evidence type="ECO:0000256" key="5">
    <source>
        <dbReference type="RuleBase" id="RU362132"/>
    </source>
</evidence>
<dbReference type="SUPFAM" id="SSF52518">
    <property type="entry name" value="Thiamin diphosphate-binding fold (THDP-binding)"/>
    <property type="match status" value="2"/>
</dbReference>
<dbReference type="PANTHER" id="PTHR18968">
    <property type="entry name" value="THIAMINE PYROPHOSPHATE ENZYMES"/>
    <property type="match status" value="1"/>
</dbReference>
<keyword evidence="10" id="KW-1185">Reference proteome</keyword>
<dbReference type="CDD" id="cd07035">
    <property type="entry name" value="TPP_PYR_POX_like"/>
    <property type="match status" value="1"/>
</dbReference>
<dbReference type="InterPro" id="IPR045229">
    <property type="entry name" value="TPP_enz"/>
</dbReference>
<evidence type="ECO:0000313" key="9">
    <source>
        <dbReference type="EMBL" id="KAJ7625469.1"/>
    </source>
</evidence>
<dbReference type="Pfam" id="PF00205">
    <property type="entry name" value="TPP_enzyme_M"/>
    <property type="match status" value="1"/>
</dbReference>
<dbReference type="GO" id="GO:0030976">
    <property type="term" value="F:thiamine pyrophosphate binding"/>
    <property type="evidence" value="ECO:0007669"/>
    <property type="project" value="InterPro"/>
</dbReference>
<keyword evidence="4" id="KW-0496">Mitochondrion</keyword>
<evidence type="ECO:0000313" key="10">
    <source>
        <dbReference type="Proteomes" id="UP001221142"/>
    </source>
</evidence>
<dbReference type="CDD" id="cd02002">
    <property type="entry name" value="TPP_BFDC"/>
    <property type="match status" value="1"/>
</dbReference>
<dbReference type="GO" id="GO:0009097">
    <property type="term" value="P:isoleucine biosynthetic process"/>
    <property type="evidence" value="ECO:0007669"/>
    <property type="project" value="TreeGrafter"/>
</dbReference>
<dbReference type="Gene3D" id="3.40.50.970">
    <property type="match status" value="2"/>
</dbReference>
<organism evidence="9 10">
    <name type="scientific">Roridomyces roridus</name>
    <dbReference type="NCBI Taxonomy" id="1738132"/>
    <lineage>
        <taxon>Eukaryota</taxon>
        <taxon>Fungi</taxon>
        <taxon>Dikarya</taxon>
        <taxon>Basidiomycota</taxon>
        <taxon>Agaricomycotina</taxon>
        <taxon>Agaricomycetes</taxon>
        <taxon>Agaricomycetidae</taxon>
        <taxon>Agaricales</taxon>
        <taxon>Marasmiineae</taxon>
        <taxon>Mycenaceae</taxon>
        <taxon>Roridomyces</taxon>
    </lineage>
</organism>
<comment type="similarity">
    <text evidence="2 5">Belongs to the TPP enzyme family.</text>
</comment>
<sequence length="605" mass="64488">MYTTSSVFLQSLANAGITHIFANWGSDHPALLEDLQRQRAEGNGKTGCQIVTCPNEMVALSCAQGFAQVTGKPAAVIIHVDVGTQALAGAIHNVDRGRTPVIIYAGASPFSSLGEMRGSRNEWIGSLQDIPDQAAIVRQYMRYTSQIDSGKVAAHVLQRALQIATSHPKGPVYLWSRREVMEEEVDLSAVQAKVSSAKWPSIEPTALSEKAATTIATALIKAQSPLIIASHSGRDPKSVPLLTKLSGTLAIPVVTACPSAVAVPFSHPYLVGVTYLNGSSHSHHLAKADVILVLDSDVPWIPGIQPPHPDARVFVVDSGDALKTISAVGHWHIDAEMMCNADIVLALEGINAAVATNLVAGSNDLVQQRGADLAAEHDEWLRKLEQLEDSWPANLESGRATLPNVLGVLRKSIEQQTPSRSLARTLILNESITNYPLPWIHMRTEAPGGQLTSGGSALGWSLAAAVGAQLAGRDHELIVSIVGDGSYMFGVPSSAFWIARRYDTPFLTIVINNGGWKAPRQSMLGCHPTGYGSRASGEELSVGFGPNSPDYSQIAVAASSGWAWGKRVGATGNVKEAFEDAITEAIRVVLEERRCAVVDCVLESI</sequence>
<evidence type="ECO:0000259" key="8">
    <source>
        <dbReference type="Pfam" id="PF02776"/>
    </source>
</evidence>
<dbReference type="GO" id="GO:0005948">
    <property type="term" value="C:acetolactate synthase complex"/>
    <property type="evidence" value="ECO:0007669"/>
    <property type="project" value="TreeGrafter"/>
</dbReference>
<dbReference type="GO" id="GO:0003984">
    <property type="term" value="F:acetolactate synthase activity"/>
    <property type="evidence" value="ECO:0007669"/>
    <property type="project" value="TreeGrafter"/>
</dbReference>
<evidence type="ECO:0000256" key="4">
    <source>
        <dbReference type="ARBA" id="ARBA00023128"/>
    </source>
</evidence>
<feature type="domain" description="Thiamine pyrophosphate enzyme N-terminal TPP-binding" evidence="8">
    <location>
        <begin position="3"/>
        <end position="135"/>
    </location>
</feature>
<dbReference type="GO" id="GO:0050660">
    <property type="term" value="F:flavin adenine dinucleotide binding"/>
    <property type="evidence" value="ECO:0007669"/>
    <property type="project" value="TreeGrafter"/>
</dbReference>
<comment type="subcellular location">
    <subcellularLocation>
        <location evidence="1">Mitochondrion</location>
    </subcellularLocation>
</comment>
<protein>
    <submittedName>
        <fullName evidence="9">Thiamine pyrophosphate enzyme, N-terminal TPP binding domain-containing protein</fullName>
    </submittedName>
</protein>
<dbReference type="SUPFAM" id="SSF52467">
    <property type="entry name" value="DHS-like NAD/FAD-binding domain"/>
    <property type="match status" value="1"/>
</dbReference>
<feature type="domain" description="Thiamine pyrophosphate enzyme central" evidence="6">
    <location>
        <begin position="214"/>
        <end position="302"/>
    </location>
</feature>
<gene>
    <name evidence="9" type="ORF">FB45DRAFT_66643</name>
</gene>
<keyword evidence="3 5" id="KW-0786">Thiamine pyrophosphate</keyword>
<dbReference type="Pfam" id="PF02775">
    <property type="entry name" value="TPP_enzyme_C"/>
    <property type="match status" value="1"/>
</dbReference>
<dbReference type="AlphaFoldDB" id="A0AAD7FL55"/>
<evidence type="ECO:0000256" key="3">
    <source>
        <dbReference type="ARBA" id="ARBA00023052"/>
    </source>
</evidence>
<dbReference type="Gene3D" id="3.40.50.1220">
    <property type="entry name" value="TPP-binding domain"/>
    <property type="match status" value="1"/>
</dbReference>
<dbReference type="GO" id="GO:0009099">
    <property type="term" value="P:L-valine biosynthetic process"/>
    <property type="evidence" value="ECO:0007669"/>
    <property type="project" value="TreeGrafter"/>
</dbReference>